<evidence type="ECO:0000313" key="3">
    <source>
        <dbReference type="Proteomes" id="UP000821837"/>
    </source>
</evidence>
<evidence type="ECO:0000313" key="2">
    <source>
        <dbReference type="EMBL" id="KAH7943206.1"/>
    </source>
</evidence>
<name>A0A9D4PK86_RHISA</name>
<dbReference type="Proteomes" id="UP000821837">
    <property type="component" value="Unassembled WGS sequence"/>
</dbReference>
<reference evidence="2" key="1">
    <citation type="journal article" date="2020" name="Cell">
        <title>Large-Scale Comparative Analyses of Tick Genomes Elucidate Their Genetic Diversity and Vector Capacities.</title>
        <authorList>
            <consortium name="Tick Genome and Microbiome Consortium (TIGMIC)"/>
            <person name="Jia N."/>
            <person name="Wang J."/>
            <person name="Shi W."/>
            <person name="Du L."/>
            <person name="Sun Y."/>
            <person name="Zhan W."/>
            <person name="Jiang J.F."/>
            <person name="Wang Q."/>
            <person name="Zhang B."/>
            <person name="Ji P."/>
            <person name="Bell-Sakyi L."/>
            <person name="Cui X.M."/>
            <person name="Yuan T.T."/>
            <person name="Jiang B.G."/>
            <person name="Yang W.F."/>
            <person name="Lam T.T."/>
            <person name="Chang Q.C."/>
            <person name="Ding S.J."/>
            <person name="Wang X.J."/>
            <person name="Zhu J.G."/>
            <person name="Ruan X.D."/>
            <person name="Zhao L."/>
            <person name="Wei J.T."/>
            <person name="Ye R.Z."/>
            <person name="Que T.C."/>
            <person name="Du C.H."/>
            <person name="Zhou Y.H."/>
            <person name="Cheng J.X."/>
            <person name="Dai P.F."/>
            <person name="Guo W.B."/>
            <person name="Han X.H."/>
            <person name="Huang E.J."/>
            <person name="Li L.F."/>
            <person name="Wei W."/>
            <person name="Gao Y.C."/>
            <person name="Liu J.Z."/>
            <person name="Shao H.Z."/>
            <person name="Wang X."/>
            <person name="Wang C.C."/>
            <person name="Yang T.C."/>
            <person name="Huo Q.B."/>
            <person name="Li W."/>
            <person name="Chen H.Y."/>
            <person name="Chen S.E."/>
            <person name="Zhou L.G."/>
            <person name="Ni X.B."/>
            <person name="Tian J.H."/>
            <person name="Sheng Y."/>
            <person name="Liu T."/>
            <person name="Pan Y.S."/>
            <person name="Xia L.Y."/>
            <person name="Li J."/>
            <person name="Zhao F."/>
            <person name="Cao W.C."/>
        </authorList>
    </citation>
    <scope>NUCLEOTIDE SEQUENCE</scope>
    <source>
        <strain evidence="2">Rsan-2018</strain>
    </source>
</reference>
<dbReference type="EMBL" id="JABSTV010001253">
    <property type="protein sequence ID" value="KAH7943206.1"/>
    <property type="molecule type" value="Genomic_DNA"/>
</dbReference>
<feature type="region of interest" description="Disordered" evidence="1">
    <location>
        <begin position="83"/>
        <end position="143"/>
    </location>
</feature>
<feature type="compositionally biased region" description="Low complexity" evidence="1">
    <location>
        <begin position="105"/>
        <end position="115"/>
    </location>
</feature>
<accession>A0A9D4PK86</accession>
<gene>
    <name evidence="2" type="ORF">HPB52_006504</name>
</gene>
<proteinExistence type="predicted"/>
<feature type="region of interest" description="Disordered" evidence="1">
    <location>
        <begin position="192"/>
        <end position="217"/>
    </location>
</feature>
<sequence length="217" mass="24059">MIGDTKSATLTFSGPIRSKIVYYYRGELVCRPFHETVQVFKLCRVRGQGTDVCPHTDRQIFRMCGLENPSPEHSSELNCASCGGPHTTGDRSCTKRLKKPRAPRSSRPQAARQPRWFSTEDEEEANGRTTFMEQRTTSRSRSRGRVIDAYAKVCPATASAEKEGDACPPPCPETSSTAMPENREVFNVTVHRTSPSLKLTDTPPGEDLKRPSGAIII</sequence>
<organism evidence="2 3">
    <name type="scientific">Rhipicephalus sanguineus</name>
    <name type="common">Brown dog tick</name>
    <name type="synonym">Ixodes sanguineus</name>
    <dbReference type="NCBI Taxonomy" id="34632"/>
    <lineage>
        <taxon>Eukaryota</taxon>
        <taxon>Metazoa</taxon>
        <taxon>Ecdysozoa</taxon>
        <taxon>Arthropoda</taxon>
        <taxon>Chelicerata</taxon>
        <taxon>Arachnida</taxon>
        <taxon>Acari</taxon>
        <taxon>Parasitiformes</taxon>
        <taxon>Ixodida</taxon>
        <taxon>Ixodoidea</taxon>
        <taxon>Ixodidae</taxon>
        <taxon>Rhipicephalinae</taxon>
        <taxon>Rhipicephalus</taxon>
        <taxon>Rhipicephalus</taxon>
    </lineage>
</organism>
<reference evidence="2" key="2">
    <citation type="submission" date="2021-09" db="EMBL/GenBank/DDBJ databases">
        <authorList>
            <person name="Jia N."/>
            <person name="Wang J."/>
            <person name="Shi W."/>
            <person name="Du L."/>
            <person name="Sun Y."/>
            <person name="Zhan W."/>
            <person name="Jiang J."/>
            <person name="Wang Q."/>
            <person name="Zhang B."/>
            <person name="Ji P."/>
            <person name="Sakyi L.B."/>
            <person name="Cui X."/>
            <person name="Yuan T."/>
            <person name="Jiang B."/>
            <person name="Yang W."/>
            <person name="Lam T.T.-Y."/>
            <person name="Chang Q."/>
            <person name="Ding S."/>
            <person name="Wang X."/>
            <person name="Zhu J."/>
            <person name="Ruan X."/>
            <person name="Zhao L."/>
            <person name="Wei J."/>
            <person name="Que T."/>
            <person name="Du C."/>
            <person name="Cheng J."/>
            <person name="Dai P."/>
            <person name="Han X."/>
            <person name="Huang E."/>
            <person name="Gao Y."/>
            <person name="Liu J."/>
            <person name="Shao H."/>
            <person name="Ye R."/>
            <person name="Li L."/>
            <person name="Wei W."/>
            <person name="Wang X."/>
            <person name="Wang C."/>
            <person name="Huo Q."/>
            <person name="Li W."/>
            <person name="Guo W."/>
            <person name="Chen H."/>
            <person name="Chen S."/>
            <person name="Zhou L."/>
            <person name="Zhou L."/>
            <person name="Ni X."/>
            <person name="Tian J."/>
            <person name="Zhou Y."/>
            <person name="Sheng Y."/>
            <person name="Liu T."/>
            <person name="Pan Y."/>
            <person name="Xia L."/>
            <person name="Li J."/>
            <person name="Zhao F."/>
            <person name="Cao W."/>
        </authorList>
    </citation>
    <scope>NUCLEOTIDE SEQUENCE</scope>
    <source>
        <strain evidence="2">Rsan-2018</strain>
        <tissue evidence="2">Larvae</tissue>
    </source>
</reference>
<comment type="caution">
    <text evidence="2">The sequence shown here is derived from an EMBL/GenBank/DDBJ whole genome shotgun (WGS) entry which is preliminary data.</text>
</comment>
<evidence type="ECO:0000256" key="1">
    <source>
        <dbReference type="SAM" id="MobiDB-lite"/>
    </source>
</evidence>
<dbReference type="AlphaFoldDB" id="A0A9D4PK86"/>
<keyword evidence="3" id="KW-1185">Reference proteome</keyword>
<protein>
    <submittedName>
        <fullName evidence="2">Uncharacterized protein</fullName>
    </submittedName>
</protein>
<feature type="compositionally biased region" description="Basic residues" evidence="1">
    <location>
        <begin position="94"/>
        <end position="104"/>
    </location>
</feature>
<feature type="region of interest" description="Disordered" evidence="1">
    <location>
        <begin position="161"/>
        <end position="180"/>
    </location>
</feature>